<sequence>MRNLLLQKLSEEGDWSQVFKLLGVNPDGVFQLREIQAPAMNSSWIEFGWLRKHLVTMSILETVLHLILICDRILFFVFIFYLFLFLYKLLCYKFLCSRTDLTN</sequence>
<name>A0A8U0W715_9MUSC</name>
<protein>
    <submittedName>
        <fullName evidence="3">Uncharacterized protein LOC119632278</fullName>
    </submittedName>
</protein>
<proteinExistence type="predicted"/>
<reference evidence="3" key="1">
    <citation type="submission" date="2025-08" db="UniProtKB">
        <authorList>
            <consortium name="RefSeq"/>
        </authorList>
    </citation>
    <scope>IDENTIFICATION</scope>
    <source>
        <tissue evidence="3">Whole body pupa</tissue>
    </source>
</reference>
<gene>
    <name evidence="3" type="primary">LOC119632278</name>
</gene>
<evidence type="ECO:0000313" key="2">
    <source>
        <dbReference type="Proteomes" id="UP000092443"/>
    </source>
</evidence>
<dbReference type="AlphaFoldDB" id="A0A8U0W715"/>
<evidence type="ECO:0000313" key="3">
    <source>
        <dbReference type="RefSeq" id="XP_037881031.1"/>
    </source>
</evidence>
<dbReference type="Proteomes" id="UP000092443">
    <property type="component" value="Unplaced"/>
</dbReference>
<keyword evidence="1" id="KW-0812">Transmembrane</keyword>
<keyword evidence="1" id="KW-1133">Transmembrane helix</keyword>
<organism evidence="2 3">
    <name type="scientific">Glossina fuscipes</name>
    <dbReference type="NCBI Taxonomy" id="7396"/>
    <lineage>
        <taxon>Eukaryota</taxon>
        <taxon>Metazoa</taxon>
        <taxon>Ecdysozoa</taxon>
        <taxon>Arthropoda</taxon>
        <taxon>Hexapoda</taxon>
        <taxon>Insecta</taxon>
        <taxon>Pterygota</taxon>
        <taxon>Neoptera</taxon>
        <taxon>Endopterygota</taxon>
        <taxon>Diptera</taxon>
        <taxon>Brachycera</taxon>
        <taxon>Muscomorpha</taxon>
        <taxon>Hippoboscoidea</taxon>
        <taxon>Glossinidae</taxon>
        <taxon>Glossina</taxon>
    </lineage>
</organism>
<keyword evidence="1" id="KW-0472">Membrane</keyword>
<dbReference type="GeneID" id="119632278"/>
<keyword evidence="2" id="KW-1185">Reference proteome</keyword>
<dbReference type="KEGG" id="gfs:119632278"/>
<evidence type="ECO:0000256" key="1">
    <source>
        <dbReference type="SAM" id="Phobius"/>
    </source>
</evidence>
<dbReference type="RefSeq" id="XP_037881031.1">
    <property type="nucleotide sequence ID" value="XM_038025103.1"/>
</dbReference>
<accession>A0A8U0W715</accession>
<feature type="transmembrane region" description="Helical" evidence="1">
    <location>
        <begin position="63"/>
        <end position="87"/>
    </location>
</feature>